<organism evidence="1 2">
    <name type="scientific">Patagioenas fasciata monilis</name>
    <dbReference type="NCBI Taxonomy" id="372326"/>
    <lineage>
        <taxon>Eukaryota</taxon>
        <taxon>Metazoa</taxon>
        <taxon>Chordata</taxon>
        <taxon>Craniata</taxon>
        <taxon>Vertebrata</taxon>
        <taxon>Euteleostomi</taxon>
        <taxon>Archelosauria</taxon>
        <taxon>Archosauria</taxon>
        <taxon>Dinosauria</taxon>
        <taxon>Saurischia</taxon>
        <taxon>Theropoda</taxon>
        <taxon>Coelurosauria</taxon>
        <taxon>Aves</taxon>
        <taxon>Neognathae</taxon>
        <taxon>Neoaves</taxon>
        <taxon>Columbimorphae</taxon>
        <taxon>Columbiformes</taxon>
        <taxon>Columbidae</taxon>
        <taxon>Patagioenas</taxon>
    </lineage>
</organism>
<dbReference type="EMBL" id="LSYS01004331">
    <property type="protein sequence ID" value="OPJ80256.1"/>
    <property type="molecule type" value="Genomic_DNA"/>
</dbReference>
<evidence type="ECO:0000313" key="1">
    <source>
        <dbReference type="EMBL" id="OPJ80256.1"/>
    </source>
</evidence>
<comment type="caution">
    <text evidence="1">The sequence shown here is derived from an EMBL/GenBank/DDBJ whole genome shotgun (WGS) entry which is preliminary data.</text>
</comment>
<gene>
    <name evidence="1" type="ORF">AV530_002615</name>
</gene>
<keyword evidence="2" id="KW-1185">Reference proteome</keyword>
<protein>
    <submittedName>
        <fullName evidence="1">Uncharacterized protein</fullName>
    </submittedName>
</protein>
<name>A0A1V4K725_PATFA</name>
<dbReference type="Proteomes" id="UP000190648">
    <property type="component" value="Unassembled WGS sequence"/>
</dbReference>
<evidence type="ECO:0000313" key="2">
    <source>
        <dbReference type="Proteomes" id="UP000190648"/>
    </source>
</evidence>
<proteinExistence type="predicted"/>
<sequence length="76" mass="8784">MRTRNRTGFLENVFSSNKSGMEKSLLWSCVHAPVCWERTEHTDSALQKMWLLVVYLLANLSCGQDVDQTPEQGWRP</sequence>
<reference evidence="1 2" key="1">
    <citation type="submission" date="2016-02" db="EMBL/GenBank/DDBJ databases">
        <title>Band-tailed pigeon sequencing and assembly.</title>
        <authorList>
            <person name="Soares A.E."/>
            <person name="Novak B.J."/>
            <person name="Rice E.S."/>
            <person name="O'Connell B."/>
            <person name="Chang D."/>
            <person name="Weber S."/>
            <person name="Shapiro B."/>
        </authorList>
    </citation>
    <scope>NUCLEOTIDE SEQUENCE [LARGE SCALE GENOMIC DNA]</scope>
    <source>
        <strain evidence="1">BTP2013</strain>
        <tissue evidence="1">Blood</tissue>
    </source>
</reference>
<dbReference type="AlphaFoldDB" id="A0A1V4K725"/>
<accession>A0A1V4K725</accession>